<dbReference type="GeneID" id="42856617"/>
<dbReference type="SUPFAM" id="SSF55729">
    <property type="entry name" value="Acyl-CoA N-acyltransferases (Nat)"/>
    <property type="match status" value="1"/>
</dbReference>
<dbReference type="EMBL" id="JXXK01000009">
    <property type="protein sequence ID" value="KJF40174.1"/>
    <property type="molecule type" value="Genomic_DNA"/>
</dbReference>
<evidence type="ECO:0000313" key="3">
    <source>
        <dbReference type="EMBL" id="MTS52199.1"/>
    </source>
</evidence>
<dbReference type="InterPro" id="IPR000182">
    <property type="entry name" value="GNAT_dom"/>
</dbReference>
<proteinExistence type="predicted"/>
<dbReference type="Pfam" id="PF00583">
    <property type="entry name" value="Acetyltransf_1"/>
    <property type="match status" value="1"/>
</dbReference>
<dbReference type="Proteomes" id="UP000032483">
    <property type="component" value="Unassembled WGS sequence"/>
</dbReference>
<gene>
    <name evidence="3" type="ORF">GMD52_11665</name>
    <name evidence="2" type="ORF">TQ39_08420</name>
</gene>
<comment type="caution">
    <text evidence="2">The sequence shown here is derived from an EMBL/GenBank/DDBJ whole genome shotgun (WGS) entry which is preliminary data.</text>
</comment>
<dbReference type="EMBL" id="WMZR01000015">
    <property type="protein sequence ID" value="MTS52199.1"/>
    <property type="molecule type" value="Genomic_DNA"/>
</dbReference>
<dbReference type="Gene3D" id="3.40.630.30">
    <property type="match status" value="1"/>
</dbReference>
<dbReference type="PROSITE" id="PS51186">
    <property type="entry name" value="GNAT"/>
    <property type="match status" value="1"/>
</dbReference>
<name>A0A0D8J087_9FIRM</name>
<dbReference type="InterPro" id="IPR016181">
    <property type="entry name" value="Acyl_CoA_acyltransferase"/>
</dbReference>
<organism evidence="2 4">
    <name type="scientific">Ruthenibacterium lactatiformans</name>
    <dbReference type="NCBI Taxonomy" id="1550024"/>
    <lineage>
        <taxon>Bacteria</taxon>
        <taxon>Bacillati</taxon>
        <taxon>Bacillota</taxon>
        <taxon>Clostridia</taxon>
        <taxon>Eubacteriales</taxon>
        <taxon>Oscillospiraceae</taxon>
        <taxon>Ruthenibacterium</taxon>
    </lineage>
</organism>
<evidence type="ECO:0000313" key="4">
    <source>
        <dbReference type="Proteomes" id="UP000032483"/>
    </source>
</evidence>
<sequence>MPLQLREYQKNDFIALKNIIRKTWRYDEFSSPKTASRLADVFLSSCLTNYTFSRVAVLNGKPVGIILVKDIARHTCPLPNRFRQLRAVLSLYLTKEGRAVSKIFENVTGIDRELLRESGKNYPAELALFVMSPSCRGQGVGKALFQAALDYTGQQKLDEIYLFTDTSCNYGFYEHQGMRRRCEKEHLFHINGKAASMRFFIYDCKRTKSLHGKGAST</sequence>
<evidence type="ECO:0000313" key="2">
    <source>
        <dbReference type="EMBL" id="KJF40174.1"/>
    </source>
</evidence>
<evidence type="ECO:0000259" key="1">
    <source>
        <dbReference type="PROSITE" id="PS51186"/>
    </source>
</evidence>
<dbReference type="PATRIC" id="fig|1550024.3.peg.1912"/>
<keyword evidence="3" id="KW-0808">Transferase</keyword>
<accession>A0A0D8J087</accession>
<reference evidence="2" key="1">
    <citation type="submission" date="2015-02" db="EMBL/GenBank/DDBJ databases">
        <title>A novel member of the family Ruminococcaceae isolated from human feces.</title>
        <authorList>
            <person name="Shkoporov A.N."/>
            <person name="Chaplin A.V."/>
            <person name="Motuzova O.V."/>
            <person name="Kafarskaia L.I."/>
            <person name="Khokhlova E.V."/>
            <person name="Efimov B.A."/>
        </authorList>
    </citation>
    <scope>NUCLEOTIDE SEQUENCE [LARGE SCALE GENOMIC DNA]</scope>
    <source>
        <strain evidence="2">585-1</strain>
    </source>
</reference>
<feature type="domain" description="N-acetyltransferase" evidence="1">
    <location>
        <begin position="3"/>
        <end position="202"/>
    </location>
</feature>
<keyword evidence="4" id="KW-1185">Reference proteome</keyword>
<dbReference type="Proteomes" id="UP000449193">
    <property type="component" value="Unassembled WGS sequence"/>
</dbReference>
<dbReference type="RefSeq" id="WP_050005203.1">
    <property type="nucleotide sequence ID" value="NZ_CAUBPW010000002.1"/>
</dbReference>
<dbReference type="CDD" id="cd04301">
    <property type="entry name" value="NAT_SF"/>
    <property type="match status" value="1"/>
</dbReference>
<reference evidence="3 5" key="2">
    <citation type="journal article" date="2019" name="Nat. Med.">
        <title>A library of human gut bacterial isolates paired with longitudinal multiomics data enables mechanistic microbiome research.</title>
        <authorList>
            <person name="Poyet M."/>
            <person name="Groussin M."/>
            <person name="Gibbons S.M."/>
            <person name="Avila-Pacheco J."/>
            <person name="Jiang X."/>
            <person name="Kearney S.M."/>
            <person name="Perrotta A.R."/>
            <person name="Berdy B."/>
            <person name="Zhao S."/>
            <person name="Lieberman T.D."/>
            <person name="Swanson P.K."/>
            <person name="Smith M."/>
            <person name="Roesemann S."/>
            <person name="Alexander J.E."/>
            <person name="Rich S.A."/>
            <person name="Livny J."/>
            <person name="Vlamakis H."/>
            <person name="Clish C."/>
            <person name="Bullock K."/>
            <person name="Deik A."/>
            <person name="Scott J."/>
            <person name="Pierce K.A."/>
            <person name="Xavier R.J."/>
            <person name="Alm E.J."/>
        </authorList>
    </citation>
    <scope>NUCLEOTIDE SEQUENCE [LARGE SCALE GENOMIC DNA]</scope>
    <source>
        <strain evidence="3 5">BIOML-A7</strain>
    </source>
</reference>
<protein>
    <submittedName>
        <fullName evidence="3">GNAT family N-acetyltransferase</fullName>
    </submittedName>
    <submittedName>
        <fullName evidence="2">GNAT family acetyltraansferase</fullName>
    </submittedName>
</protein>
<dbReference type="GO" id="GO:0016747">
    <property type="term" value="F:acyltransferase activity, transferring groups other than amino-acyl groups"/>
    <property type="evidence" value="ECO:0007669"/>
    <property type="project" value="InterPro"/>
</dbReference>
<dbReference type="AlphaFoldDB" id="A0A0D8J087"/>
<evidence type="ECO:0000313" key="5">
    <source>
        <dbReference type="Proteomes" id="UP000449193"/>
    </source>
</evidence>